<dbReference type="Proteomes" id="UP001165085">
    <property type="component" value="Unassembled WGS sequence"/>
</dbReference>
<dbReference type="PANTHER" id="PTHR47795">
    <property type="entry name" value="UBIQUITIN AND WLM DOMAIN-CONTAINING METALLOPROTEASE SPCC1442.07C"/>
    <property type="match status" value="1"/>
</dbReference>
<dbReference type="PROSITE" id="PS51397">
    <property type="entry name" value="WLM"/>
    <property type="match status" value="1"/>
</dbReference>
<name>A0A9W6ZPQ4_9STRA</name>
<dbReference type="AlphaFoldDB" id="A0A9W6ZPQ4"/>
<protein>
    <recommendedName>
        <fullName evidence="1">WLM domain-containing protein</fullName>
    </recommendedName>
</protein>
<sequence length="418" mass="46334">MSSFAQSSSNALSISISHKGTTHTFDVINGSTVADLKSLENWPSSLNSTKLLLKGKALSESDVITSKKAKVKILAMGMSASEISEFNKKEAEKSLAQPRLRDDISKDGRRELARRKLLGQNLNAKSSSNRGVYKVFGRIETLPMLPERSKSESILRSLASDPGVIECCKRRNWKVGALCEMYPEGKVGVSDVCVMGLNVNKGQKILLRLRTDDLQGWRKMESIRKVLFHELSHNDISEHNGVFFKLMREVEKECNSMNWKTQGGSSVGGSSSVVDDDLSDVMSEVSAPFQGGSGRLGGESAEIANLLDARDMAANAAVMRLTREEEEVCTNCGCGDQGIQDFLRETAVDYSSYRYEVKEDVWYLKSEQEKVEAKILGVHYDDGPDKPYYTIEFGGQEGKVEKQTTGERIRKLEDEGNE</sequence>
<dbReference type="EMBL" id="BRXY01000043">
    <property type="protein sequence ID" value="GMH56931.1"/>
    <property type="molecule type" value="Genomic_DNA"/>
</dbReference>
<evidence type="ECO:0000259" key="1">
    <source>
        <dbReference type="PROSITE" id="PS51397"/>
    </source>
</evidence>
<reference evidence="3" key="1">
    <citation type="journal article" date="2023" name="Commun. Biol.">
        <title>Genome analysis of Parmales, the sister group of diatoms, reveals the evolutionary specialization of diatoms from phago-mixotrophs to photoautotrophs.</title>
        <authorList>
            <person name="Ban H."/>
            <person name="Sato S."/>
            <person name="Yoshikawa S."/>
            <person name="Yamada K."/>
            <person name="Nakamura Y."/>
            <person name="Ichinomiya M."/>
            <person name="Sato N."/>
            <person name="Blanc-Mathieu R."/>
            <person name="Endo H."/>
            <person name="Kuwata A."/>
            <person name="Ogata H."/>
        </authorList>
    </citation>
    <scope>NUCLEOTIDE SEQUENCE [LARGE SCALE GENOMIC DNA]</scope>
    <source>
        <strain evidence="3">NIES 3701</strain>
    </source>
</reference>
<accession>A0A9W6ZPQ4</accession>
<evidence type="ECO:0000313" key="3">
    <source>
        <dbReference type="Proteomes" id="UP001165085"/>
    </source>
</evidence>
<dbReference type="OrthoDB" id="49605at2759"/>
<gene>
    <name evidence="2" type="ORF">TrST_g9689</name>
</gene>
<proteinExistence type="predicted"/>
<dbReference type="Pfam" id="PF08325">
    <property type="entry name" value="WLM"/>
    <property type="match status" value="1"/>
</dbReference>
<dbReference type="PANTHER" id="PTHR47795:SF1">
    <property type="entry name" value="DNA-DEPENDENT METALLOPROTEASE WSS1 HOMOLOG 2"/>
    <property type="match status" value="1"/>
</dbReference>
<feature type="domain" description="WLM" evidence="1">
    <location>
        <begin position="127"/>
        <end position="322"/>
    </location>
</feature>
<dbReference type="InterPro" id="IPR013536">
    <property type="entry name" value="WLM_dom"/>
</dbReference>
<organism evidence="2 3">
    <name type="scientific">Triparma strigata</name>
    <dbReference type="NCBI Taxonomy" id="1606541"/>
    <lineage>
        <taxon>Eukaryota</taxon>
        <taxon>Sar</taxon>
        <taxon>Stramenopiles</taxon>
        <taxon>Ochrophyta</taxon>
        <taxon>Bolidophyceae</taxon>
        <taxon>Parmales</taxon>
        <taxon>Triparmaceae</taxon>
        <taxon>Triparma</taxon>
    </lineage>
</organism>
<dbReference type="GO" id="GO:0070628">
    <property type="term" value="F:proteasome binding"/>
    <property type="evidence" value="ECO:0007669"/>
    <property type="project" value="TreeGrafter"/>
</dbReference>
<keyword evidence="3" id="KW-1185">Reference proteome</keyword>
<comment type="caution">
    <text evidence="2">The sequence shown here is derived from an EMBL/GenBank/DDBJ whole genome shotgun (WGS) entry which is preliminary data.</text>
</comment>
<evidence type="ECO:0000313" key="2">
    <source>
        <dbReference type="EMBL" id="GMH56931.1"/>
    </source>
</evidence>